<protein>
    <recommendedName>
        <fullName evidence="1">Non-reducing end beta-L-arabinofuranosidase-like GH127 middle domain-containing protein</fullName>
    </recommendedName>
</protein>
<reference evidence="2 3" key="1">
    <citation type="submission" date="2019-03" db="EMBL/GenBank/DDBJ databases">
        <title>Genome Sequencing and Assembly of Various Microbes Isolated from Partially Reclaimed Soil and Acid Mine Drainage (AMD) Site.</title>
        <authorList>
            <person name="Steinbock B."/>
            <person name="Bechtold R."/>
            <person name="Sevigny J.L."/>
            <person name="Thomas D."/>
            <person name="Cuthill L.R."/>
            <person name="Aveiro Johannsen E.J."/>
            <person name="Thomas K."/>
            <person name="Ghosh A."/>
        </authorList>
    </citation>
    <scope>NUCLEOTIDE SEQUENCE [LARGE SCALE GENOMIC DNA]</scope>
    <source>
        <strain evidence="2 3">S-A1</strain>
    </source>
</reference>
<evidence type="ECO:0000313" key="3">
    <source>
        <dbReference type="Proteomes" id="UP000294621"/>
    </source>
</evidence>
<evidence type="ECO:0000313" key="2">
    <source>
        <dbReference type="EMBL" id="TDL39729.1"/>
    </source>
</evidence>
<dbReference type="AlphaFoldDB" id="A0A4R5Y570"/>
<dbReference type="PANTHER" id="PTHR43465">
    <property type="entry name" value="DUF1680 DOMAIN PROTEIN (AFU_ORTHOLOGUE AFUA_1G08910)"/>
    <property type="match status" value="1"/>
</dbReference>
<dbReference type="InterPro" id="IPR049046">
    <property type="entry name" value="Beta-AFase-like_GH127_middle"/>
</dbReference>
<gene>
    <name evidence="2" type="ORF">E2R57_04455</name>
</gene>
<dbReference type="InterPro" id="IPR049174">
    <property type="entry name" value="Beta-AFase-like"/>
</dbReference>
<dbReference type="Proteomes" id="UP000294621">
    <property type="component" value="Unassembled WGS sequence"/>
</dbReference>
<dbReference type="OrthoDB" id="9757939at2"/>
<proteinExistence type="predicted"/>
<comment type="caution">
    <text evidence="2">The sequence shown here is derived from an EMBL/GenBank/DDBJ whole genome shotgun (WGS) entry which is preliminary data.</text>
</comment>
<accession>A0A4R5Y570</accession>
<sequence length="250" mass="26670">MALCRWQILSLRQHLHQRTTVGEAPVNEGGVCIRGGSSGREAWFEVSCCPPNVARTLASLSSYVATTDADGVQIHQYMAGRIRAELAAGILILDTSRPTTIGRIKVAVLESPDTPVTISLRVPAWATGAALTVGESAKVAAPGTATITQAFQPGQEIILDLRGPPVLLPDDRTDAVRGCVAIERGPEVLALESGTSPKGGSWTKQESMLRPVLPRRTELSPSLWWVCTDILPPVTGPSFLTLRVTPQGYS</sequence>
<feature type="domain" description="Non-reducing end beta-L-arabinofuranosidase-like GH127 middle" evidence="1">
    <location>
        <begin position="72"/>
        <end position="161"/>
    </location>
</feature>
<name>A0A4R5Y570_9MICC</name>
<organism evidence="2 3">
    <name type="scientific">Arthrobacter nitrophenolicus</name>
    <dbReference type="NCBI Taxonomy" id="683150"/>
    <lineage>
        <taxon>Bacteria</taxon>
        <taxon>Bacillati</taxon>
        <taxon>Actinomycetota</taxon>
        <taxon>Actinomycetes</taxon>
        <taxon>Micrococcales</taxon>
        <taxon>Micrococcaceae</taxon>
        <taxon>Arthrobacter</taxon>
    </lineage>
</organism>
<dbReference type="EMBL" id="SMZQ01000002">
    <property type="protein sequence ID" value="TDL39729.1"/>
    <property type="molecule type" value="Genomic_DNA"/>
</dbReference>
<evidence type="ECO:0000259" key="1">
    <source>
        <dbReference type="Pfam" id="PF20736"/>
    </source>
</evidence>
<dbReference type="Pfam" id="PF20736">
    <property type="entry name" value="Glyco_hydro127M"/>
    <property type="match status" value="1"/>
</dbReference>
<dbReference type="PANTHER" id="PTHR43465:SF2">
    <property type="entry name" value="DUF1680 DOMAIN PROTEIN (AFU_ORTHOLOGUE AFUA_1G08910)"/>
    <property type="match status" value="1"/>
</dbReference>